<dbReference type="AlphaFoldDB" id="A0ABD3L8A5"/>
<dbReference type="EMBL" id="JBJKBG010000003">
    <property type="protein sequence ID" value="KAL3746819.1"/>
    <property type="molecule type" value="Genomic_DNA"/>
</dbReference>
<reference evidence="2 3" key="1">
    <citation type="submission" date="2024-11" db="EMBL/GenBank/DDBJ databases">
        <title>Chromosome-level genome assembly of Eucalyptus globulus Labill. provides insights into its genome evolution.</title>
        <authorList>
            <person name="Li X."/>
        </authorList>
    </citation>
    <scope>NUCLEOTIDE SEQUENCE [LARGE SCALE GENOMIC DNA]</scope>
    <source>
        <strain evidence="2">CL2024</strain>
        <tissue evidence="2">Fresh tender leaves</tissue>
    </source>
</reference>
<keyword evidence="3" id="KW-1185">Reference proteome</keyword>
<dbReference type="PANTHER" id="PTHR11017">
    <property type="entry name" value="LEUCINE-RICH REPEAT-CONTAINING PROTEIN"/>
    <property type="match status" value="1"/>
</dbReference>
<dbReference type="PROSITE" id="PS50104">
    <property type="entry name" value="TIR"/>
    <property type="match status" value="1"/>
</dbReference>
<dbReference type="Gene3D" id="3.40.50.300">
    <property type="entry name" value="P-loop containing nucleotide triphosphate hydrolases"/>
    <property type="match status" value="1"/>
</dbReference>
<sequence length="236" mass="26666">MANSEAGSSSDSARATGGEYQVFLNFRGSDTRYGFTDFLYHGLVDTGVCVFMDETELGVGEVIGENLLRAINNSKIYIPIFSQTYASSKWCLRELVHIVDNASKLESQKSIFPIFLDVEPEDIKLKTPRYSDALLEHEKKFPVEVKLWRKALAEVDEIKGWNVKKDESQATIVKLVVERVLEELELKQRLVPKHLVELHNRVKQLTELLDVNHLDVRLIGIYGMGGIGKTTIAKVN</sequence>
<dbReference type="SUPFAM" id="SSF52540">
    <property type="entry name" value="P-loop containing nucleoside triphosphate hydrolases"/>
    <property type="match status" value="1"/>
</dbReference>
<gene>
    <name evidence="2" type="ORF">ACJRO7_015717</name>
</gene>
<dbReference type="InterPro" id="IPR035897">
    <property type="entry name" value="Toll_tir_struct_dom_sf"/>
</dbReference>
<accession>A0ABD3L8A5</accession>
<dbReference type="InterPro" id="IPR000157">
    <property type="entry name" value="TIR_dom"/>
</dbReference>
<evidence type="ECO:0000259" key="1">
    <source>
        <dbReference type="PROSITE" id="PS50104"/>
    </source>
</evidence>
<dbReference type="InterPro" id="IPR027417">
    <property type="entry name" value="P-loop_NTPase"/>
</dbReference>
<comment type="caution">
    <text evidence="2">The sequence shown here is derived from an EMBL/GenBank/DDBJ whole genome shotgun (WGS) entry which is preliminary data.</text>
</comment>
<dbReference type="PANTHER" id="PTHR11017:SF570">
    <property type="entry name" value="DISEASE RESISTANCE PROTEIN (TIR-NBS CLASS)-RELATED"/>
    <property type="match status" value="1"/>
</dbReference>
<dbReference type="Proteomes" id="UP001634007">
    <property type="component" value="Unassembled WGS sequence"/>
</dbReference>
<dbReference type="Gene3D" id="3.40.50.10140">
    <property type="entry name" value="Toll/interleukin-1 receptor homology (TIR) domain"/>
    <property type="match status" value="1"/>
</dbReference>
<dbReference type="Pfam" id="PF01582">
    <property type="entry name" value="TIR"/>
    <property type="match status" value="1"/>
</dbReference>
<evidence type="ECO:0000313" key="2">
    <source>
        <dbReference type="EMBL" id="KAL3746819.1"/>
    </source>
</evidence>
<organism evidence="2 3">
    <name type="scientific">Eucalyptus globulus</name>
    <name type="common">Tasmanian blue gum</name>
    <dbReference type="NCBI Taxonomy" id="34317"/>
    <lineage>
        <taxon>Eukaryota</taxon>
        <taxon>Viridiplantae</taxon>
        <taxon>Streptophyta</taxon>
        <taxon>Embryophyta</taxon>
        <taxon>Tracheophyta</taxon>
        <taxon>Spermatophyta</taxon>
        <taxon>Magnoliopsida</taxon>
        <taxon>eudicotyledons</taxon>
        <taxon>Gunneridae</taxon>
        <taxon>Pentapetalae</taxon>
        <taxon>rosids</taxon>
        <taxon>malvids</taxon>
        <taxon>Myrtales</taxon>
        <taxon>Myrtaceae</taxon>
        <taxon>Myrtoideae</taxon>
        <taxon>Eucalypteae</taxon>
        <taxon>Eucalyptus</taxon>
    </lineage>
</organism>
<evidence type="ECO:0000313" key="3">
    <source>
        <dbReference type="Proteomes" id="UP001634007"/>
    </source>
</evidence>
<dbReference type="SUPFAM" id="SSF52200">
    <property type="entry name" value="Toll/Interleukin receptor TIR domain"/>
    <property type="match status" value="1"/>
</dbReference>
<protein>
    <recommendedName>
        <fullName evidence="1">TIR domain-containing protein</fullName>
    </recommendedName>
</protein>
<feature type="domain" description="TIR" evidence="1">
    <location>
        <begin position="18"/>
        <end position="184"/>
    </location>
</feature>
<proteinExistence type="predicted"/>
<name>A0ABD3L8A5_EUCGL</name>
<dbReference type="SMART" id="SM00255">
    <property type="entry name" value="TIR"/>
    <property type="match status" value="1"/>
</dbReference>
<dbReference type="InterPro" id="IPR044974">
    <property type="entry name" value="Disease_R_plants"/>
</dbReference>